<evidence type="ECO:0000313" key="2">
    <source>
        <dbReference type="Proteomes" id="UP001234297"/>
    </source>
</evidence>
<evidence type="ECO:0000313" key="1">
    <source>
        <dbReference type="EMBL" id="KAJ8618525.1"/>
    </source>
</evidence>
<proteinExistence type="predicted"/>
<dbReference type="Proteomes" id="UP001234297">
    <property type="component" value="Chromosome 4"/>
</dbReference>
<comment type="caution">
    <text evidence="1">The sequence shown here is derived from an EMBL/GenBank/DDBJ whole genome shotgun (WGS) entry which is preliminary data.</text>
</comment>
<organism evidence="1 2">
    <name type="scientific">Persea americana</name>
    <name type="common">Avocado</name>
    <dbReference type="NCBI Taxonomy" id="3435"/>
    <lineage>
        <taxon>Eukaryota</taxon>
        <taxon>Viridiplantae</taxon>
        <taxon>Streptophyta</taxon>
        <taxon>Embryophyta</taxon>
        <taxon>Tracheophyta</taxon>
        <taxon>Spermatophyta</taxon>
        <taxon>Magnoliopsida</taxon>
        <taxon>Magnoliidae</taxon>
        <taxon>Laurales</taxon>
        <taxon>Lauraceae</taxon>
        <taxon>Persea</taxon>
    </lineage>
</organism>
<sequence>MIFFCSVSVFDKLPPGSKKRDWMKVPIWLLGTTLNLMFAYRVRTIIQPGMALEWLVWGMGGITSLITFYFFFLYGDKRTTSRQLDFEGFICRTSLGMRV</sequence>
<keyword evidence="2" id="KW-1185">Reference proteome</keyword>
<name>A0ACC2KBM0_PERAE</name>
<dbReference type="EMBL" id="CM056812">
    <property type="protein sequence ID" value="KAJ8618525.1"/>
    <property type="molecule type" value="Genomic_DNA"/>
</dbReference>
<protein>
    <submittedName>
        <fullName evidence="1">Uncharacterized protein</fullName>
    </submittedName>
</protein>
<gene>
    <name evidence="1" type="ORF">MRB53_014711</name>
</gene>
<accession>A0ACC2KBM0</accession>
<reference evidence="1 2" key="1">
    <citation type="journal article" date="2022" name="Hortic Res">
        <title>A haplotype resolved chromosomal level avocado genome allows analysis of novel avocado genes.</title>
        <authorList>
            <person name="Nath O."/>
            <person name="Fletcher S.J."/>
            <person name="Hayward A."/>
            <person name="Shaw L.M."/>
            <person name="Masouleh A.K."/>
            <person name="Furtado A."/>
            <person name="Henry R.J."/>
            <person name="Mitter N."/>
        </authorList>
    </citation>
    <scope>NUCLEOTIDE SEQUENCE [LARGE SCALE GENOMIC DNA]</scope>
    <source>
        <strain evidence="2">cv. Hass</strain>
    </source>
</reference>